<evidence type="ECO:0000313" key="3">
    <source>
        <dbReference type="Proteomes" id="UP000230066"/>
    </source>
</evidence>
<evidence type="ECO:0000313" key="2">
    <source>
        <dbReference type="EMBL" id="THD18722.1"/>
    </source>
</evidence>
<sequence length="110" mass="13091">MFHSSMCLHFWFMLLLSSIHVTSLTAEPNLKLRRCLAYEETPSWNRTFHFNNRSLNLTLEVTDTPSHWILNYIFSILAHERLGYQNIAFILRDWDRPEDAVNRLACFDSE</sequence>
<feature type="signal peptide" evidence="1">
    <location>
        <begin position="1"/>
        <end position="26"/>
    </location>
</feature>
<dbReference type="EMBL" id="JXXN02008933">
    <property type="protein sequence ID" value="THD18722.1"/>
    <property type="molecule type" value="Genomic_DNA"/>
</dbReference>
<dbReference type="AlphaFoldDB" id="A0A4E0RPF0"/>
<gene>
    <name evidence="2" type="ORF">D915_010667</name>
</gene>
<keyword evidence="3" id="KW-1185">Reference proteome</keyword>
<dbReference type="Proteomes" id="UP000230066">
    <property type="component" value="Unassembled WGS sequence"/>
</dbReference>
<accession>A0A4E0RPF0</accession>
<feature type="chain" id="PRO_5020040765" evidence="1">
    <location>
        <begin position="27"/>
        <end position="110"/>
    </location>
</feature>
<proteinExistence type="predicted"/>
<name>A0A4E0RPF0_FASHE</name>
<protein>
    <submittedName>
        <fullName evidence="2">Guanylate cyclase</fullName>
    </submittedName>
</protein>
<reference evidence="2" key="1">
    <citation type="submission" date="2019-03" db="EMBL/GenBank/DDBJ databases">
        <title>Improved annotation for the trematode Fasciola hepatica.</title>
        <authorList>
            <person name="Choi Y.-J."/>
            <person name="Martin J."/>
            <person name="Mitreva M."/>
        </authorList>
    </citation>
    <scope>NUCLEOTIDE SEQUENCE [LARGE SCALE GENOMIC DNA]</scope>
</reference>
<evidence type="ECO:0000256" key="1">
    <source>
        <dbReference type="SAM" id="SignalP"/>
    </source>
</evidence>
<keyword evidence="1" id="KW-0732">Signal</keyword>
<comment type="caution">
    <text evidence="2">The sequence shown here is derived from an EMBL/GenBank/DDBJ whole genome shotgun (WGS) entry which is preliminary data.</text>
</comment>
<organism evidence="2 3">
    <name type="scientific">Fasciola hepatica</name>
    <name type="common">Liver fluke</name>
    <dbReference type="NCBI Taxonomy" id="6192"/>
    <lineage>
        <taxon>Eukaryota</taxon>
        <taxon>Metazoa</taxon>
        <taxon>Spiralia</taxon>
        <taxon>Lophotrochozoa</taxon>
        <taxon>Platyhelminthes</taxon>
        <taxon>Trematoda</taxon>
        <taxon>Digenea</taxon>
        <taxon>Plagiorchiida</taxon>
        <taxon>Echinostomata</taxon>
        <taxon>Echinostomatoidea</taxon>
        <taxon>Fasciolidae</taxon>
        <taxon>Fasciola</taxon>
    </lineage>
</organism>